<feature type="transmembrane region" description="Helical" evidence="1">
    <location>
        <begin position="79"/>
        <end position="97"/>
    </location>
</feature>
<dbReference type="EMBL" id="JBHSNF010000006">
    <property type="protein sequence ID" value="MFC5527832.1"/>
    <property type="molecule type" value="Genomic_DNA"/>
</dbReference>
<keyword evidence="1" id="KW-1133">Transmembrane helix</keyword>
<accession>A0ABW0QW95</accession>
<keyword evidence="3" id="KW-1185">Reference proteome</keyword>
<evidence type="ECO:0000313" key="2">
    <source>
        <dbReference type="EMBL" id="MFC5527832.1"/>
    </source>
</evidence>
<comment type="caution">
    <text evidence="2">The sequence shown here is derived from an EMBL/GenBank/DDBJ whole genome shotgun (WGS) entry which is preliminary data.</text>
</comment>
<protein>
    <recommendedName>
        <fullName evidence="4">Iron uptake protein</fullName>
    </recommendedName>
</protein>
<gene>
    <name evidence="2" type="ORF">ACFPPA_18960</name>
</gene>
<proteinExistence type="predicted"/>
<keyword evidence="1" id="KW-0812">Transmembrane</keyword>
<evidence type="ECO:0008006" key="4">
    <source>
        <dbReference type="Google" id="ProtNLM"/>
    </source>
</evidence>
<feature type="transmembrane region" description="Helical" evidence="1">
    <location>
        <begin position="48"/>
        <end position="67"/>
    </location>
</feature>
<dbReference type="RefSeq" id="WP_377322813.1">
    <property type="nucleotide sequence ID" value="NZ_JBHSNF010000006.1"/>
</dbReference>
<name>A0ABW0QW95_9GAMM</name>
<sequence>MMIKQTAAANLALVLVVVGWLLAYYGVVSQLGDPSQSIPHTQLEAARHLSLAAVCFGVVCISAALWLAGFSFPAARVRATVCSALGLLPAIAVILSML</sequence>
<reference evidence="3" key="1">
    <citation type="journal article" date="2019" name="Int. J. Syst. Evol. Microbiol.">
        <title>The Global Catalogue of Microorganisms (GCM) 10K type strain sequencing project: providing services to taxonomists for standard genome sequencing and annotation.</title>
        <authorList>
            <consortium name="The Broad Institute Genomics Platform"/>
            <consortium name="The Broad Institute Genome Sequencing Center for Infectious Disease"/>
            <person name="Wu L."/>
            <person name="Ma J."/>
        </authorList>
    </citation>
    <scope>NUCLEOTIDE SEQUENCE [LARGE SCALE GENOMIC DNA]</scope>
    <source>
        <strain evidence="3">CGMCC 1.16619</strain>
    </source>
</reference>
<keyword evidence="1" id="KW-0472">Membrane</keyword>
<evidence type="ECO:0000256" key="1">
    <source>
        <dbReference type="SAM" id="Phobius"/>
    </source>
</evidence>
<feature type="transmembrane region" description="Helical" evidence="1">
    <location>
        <begin position="7"/>
        <end position="28"/>
    </location>
</feature>
<organism evidence="2 3">
    <name type="scientific">Rhodanobacter ginsengisoli</name>
    <dbReference type="NCBI Taxonomy" id="418646"/>
    <lineage>
        <taxon>Bacteria</taxon>
        <taxon>Pseudomonadati</taxon>
        <taxon>Pseudomonadota</taxon>
        <taxon>Gammaproteobacteria</taxon>
        <taxon>Lysobacterales</taxon>
        <taxon>Rhodanobacteraceae</taxon>
        <taxon>Rhodanobacter</taxon>
    </lineage>
</organism>
<dbReference type="Proteomes" id="UP001596114">
    <property type="component" value="Unassembled WGS sequence"/>
</dbReference>
<evidence type="ECO:0000313" key="3">
    <source>
        <dbReference type="Proteomes" id="UP001596114"/>
    </source>
</evidence>